<feature type="non-terminal residue" evidence="2">
    <location>
        <position position="1"/>
    </location>
</feature>
<dbReference type="InterPro" id="IPR007160">
    <property type="entry name" value="DUF362"/>
</dbReference>
<gene>
    <name evidence="2" type="ORF">S03H2_16934</name>
</gene>
<sequence>KNGNLKPCSDQIERFGNRVAELVFRKGTEKRGRTYIKPNLVGGLSEKNRVTHCHGGIVHPYFIAGMVDGLHSIGNTNVAIGARGALRHPQIVESGFQDLLDAHNLPLIEAHVQYFRDYKRSELVWHKNPEGMIARGFSTYKPTFEKGTTFINLAHAHVHPFGHTTLTLKNLQGVMPRGYGHTCDAWPTLDIWRRQFMDDFNPYYRTEIEKSYIKHGNMGFKHWDHGGFYKKYVAQGGFEAFKKARLAYEQKRGEERTEALNHIYDITDSRLFLAEQWAQRMMDQVEVFPAPYVSMVEGVFARGHDTGVMHADFLTVGRSMVAVDAVTSWLMGHDPRELPYLKIAKERGLGENDIDAIPI</sequence>
<reference evidence="2" key="1">
    <citation type="journal article" date="2014" name="Front. Microbiol.">
        <title>High frequency of phylogenetically diverse reductive dehalogenase-homologous genes in deep subseafloor sedimentary metagenomes.</title>
        <authorList>
            <person name="Kawai M."/>
            <person name="Futagami T."/>
            <person name="Toyoda A."/>
            <person name="Takaki Y."/>
            <person name="Nishi S."/>
            <person name="Hori S."/>
            <person name="Arai W."/>
            <person name="Tsubouchi T."/>
            <person name="Morono Y."/>
            <person name="Uchiyama I."/>
            <person name="Ito T."/>
            <person name="Fujiyama A."/>
            <person name="Inagaki F."/>
            <person name="Takami H."/>
        </authorList>
    </citation>
    <scope>NUCLEOTIDE SEQUENCE</scope>
    <source>
        <strain evidence="2">Expedition CK06-06</strain>
    </source>
</reference>
<feature type="domain" description="DUF362" evidence="1">
    <location>
        <begin position="36"/>
        <end position="327"/>
    </location>
</feature>
<proteinExistence type="predicted"/>
<dbReference type="AlphaFoldDB" id="X1GRG0"/>
<evidence type="ECO:0000313" key="2">
    <source>
        <dbReference type="EMBL" id="GAH44209.1"/>
    </source>
</evidence>
<dbReference type="Pfam" id="PF04015">
    <property type="entry name" value="DUF362"/>
    <property type="match status" value="1"/>
</dbReference>
<evidence type="ECO:0000259" key="1">
    <source>
        <dbReference type="Pfam" id="PF04015"/>
    </source>
</evidence>
<accession>X1GRG0</accession>
<feature type="non-terminal residue" evidence="2">
    <location>
        <position position="359"/>
    </location>
</feature>
<protein>
    <recommendedName>
        <fullName evidence="1">DUF362 domain-containing protein</fullName>
    </recommendedName>
</protein>
<dbReference type="EMBL" id="BARU01008693">
    <property type="protein sequence ID" value="GAH44209.1"/>
    <property type="molecule type" value="Genomic_DNA"/>
</dbReference>
<comment type="caution">
    <text evidence="2">The sequence shown here is derived from an EMBL/GenBank/DDBJ whole genome shotgun (WGS) entry which is preliminary data.</text>
</comment>
<name>X1GRG0_9ZZZZ</name>
<organism evidence="2">
    <name type="scientific">marine sediment metagenome</name>
    <dbReference type="NCBI Taxonomy" id="412755"/>
    <lineage>
        <taxon>unclassified sequences</taxon>
        <taxon>metagenomes</taxon>
        <taxon>ecological metagenomes</taxon>
    </lineage>
</organism>